<dbReference type="GO" id="GO:0032259">
    <property type="term" value="P:methylation"/>
    <property type="evidence" value="ECO:0007669"/>
    <property type="project" value="UniProtKB-KW"/>
</dbReference>
<dbReference type="GO" id="GO:0008168">
    <property type="term" value="F:methyltransferase activity"/>
    <property type="evidence" value="ECO:0007669"/>
    <property type="project" value="UniProtKB-KW"/>
</dbReference>
<keyword evidence="2" id="KW-1185">Reference proteome</keyword>
<sequence>MTGPSEIDTSRPHAARLYDYLLGGKDWFPVDRDAAEKVKKALPVAETGARANRDFMHRVTRHLAREHGVRQFLDIGTGIPTSPNLHQIAQETAPDCRVVYADHDPLVLEYADALMHSTPEGRTAYVQADVRRDSVLDSREVRETLDLGRPVALSLLALLHFVPDEHGPQEIVRSMLGRLAPGSFLVLSHATADFYDEDQLARVKQVFDEGGTPVQIRSKAEIEVFFDGLEMIEPGLTPTHRWRPDEPSVMSDAEAFIYAGVGRKP</sequence>
<dbReference type="Proteomes" id="UP000176005">
    <property type="component" value="Unassembled WGS sequence"/>
</dbReference>
<dbReference type="SUPFAM" id="SSF53335">
    <property type="entry name" value="S-adenosyl-L-methionine-dependent methyltransferases"/>
    <property type="match status" value="1"/>
</dbReference>
<dbReference type="PATRIC" id="fig|518642.10.peg.5122"/>
<dbReference type="RefSeq" id="WP_070018641.1">
    <property type="nucleotide sequence ID" value="NZ_LJGW01000375.1"/>
</dbReference>
<dbReference type="InterPro" id="IPR029063">
    <property type="entry name" value="SAM-dependent_MTases_sf"/>
</dbReference>
<evidence type="ECO:0000313" key="1">
    <source>
        <dbReference type="EMBL" id="OEV09384.1"/>
    </source>
</evidence>
<evidence type="ECO:0000313" key="2">
    <source>
        <dbReference type="Proteomes" id="UP000176005"/>
    </source>
</evidence>
<keyword evidence="1" id="KW-0808">Transferase</keyword>
<dbReference type="EMBL" id="LJGW01000375">
    <property type="protein sequence ID" value="OEV09384.1"/>
    <property type="molecule type" value="Genomic_DNA"/>
</dbReference>
<comment type="caution">
    <text evidence="1">The sequence shown here is derived from an EMBL/GenBank/DDBJ whole genome shotgun (WGS) entry which is preliminary data.</text>
</comment>
<gene>
    <name evidence="1" type="ORF">AN218_22120</name>
</gene>
<reference evidence="1 2" key="1">
    <citation type="journal article" date="2016" name="Front. Microbiol.">
        <title>Comparative Genomics Analysis of Streptomyces Species Reveals Their Adaptation to the Marine Environment and Their Diversity at the Genomic Level.</title>
        <authorList>
            <person name="Tian X."/>
            <person name="Zhang Z."/>
            <person name="Yang T."/>
            <person name="Chen M."/>
            <person name="Li J."/>
            <person name="Chen F."/>
            <person name="Yang J."/>
            <person name="Li W."/>
            <person name="Zhang B."/>
            <person name="Zhang Z."/>
            <person name="Wu J."/>
            <person name="Zhang C."/>
            <person name="Long L."/>
            <person name="Xiao J."/>
        </authorList>
    </citation>
    <scope>NUCLEOTIDE SEQUENCE [LARGE SCALE GENOMIC DNA]</scope>
    <source>
        <strain evidence="1 2">SCSIO 10429</strain>
    </source>
</reference>
<organism evidence="1 2">
    <name type="scientific">Streptomyces nanshensis</name>
    <dbReference type="NCBI Taxonomy" id="518642"/>
    <lineage>
        <taxon>Bacteria</taxon>
        <taxon>Bacillati</taxon>
        <taxon>Actinomycetota</taxon>
        <taxon>Actinomycetes</taxon>
        <taxon>Kitasatosporales</taxon>
        <taxon>Streptomycetaceae</taxon>
        <taxon>Streptomyces</taxon>
    </lineage>
</organism>
<proteinExistence type="predicted"/>
<name>A0A1E7KZP3_9ACTN</name>
<accession>A0A1E7KZP3</accession>
<dbReference type="PIRSF" id="PIRSF017393">
    <property type="entry name" value="MTase_SAV2177"/>
    <property type="match status" value="1"/>
</dbReference>
<keyword evidence="1" id="KW-0489">Methyltransferase</keyword>
<dbReference type="AlphaFoldDB" id="A0A1E7KZP3"/>
<protein>
    <submittedName>
        <fullName evidence="1">Methyltransferase</fullName>
    </submittedName>
</protein>
<dbReference type="Pfam" id="PF04672">
    <property type="entry name" value="Methyltransf_19"/>
    <property type="match status" value="1"/>
</dbReference>
<dbReference type="Gene3D" id="3.40.50.150">
    <property type="entry name" value="Vaccinia Virus protein VP39"/>
    <property type="match status" value="1"/>
</dbReference>
<dbReference type="InterPro" id="IPR006764">
    <property type="entry name" value="SAM_dep_MeTrfase_SAV2177_type"/>
</dbReference>